<reference evidence="1 2" key="1">
    <citation type="submission" date="2018-06" db="EMBL/GenBank/DDBJ databases">
        <title>Genomic Encyclopedia of Type Strains, Phase III (KMG-III): the genomes of soil and plant-associated and newly described type strains.</title>
        <authorList>
            <person name="Whitman W."/>
        </authorList>
    </citation>
    <scope>NUCLEOTIDE SEQUENCE [LARGE SCALE GENOMIC DNA]</scope>
    <source>
        <strain evidence="1 2">CGMCC 4.7090</strain>
    </source>
</reference>
<keyword evidence="2" id="KW-1185">Reference proteome</keyword>
<evidence type="ECO:0000313" key="2">
    <source>
        <dbReference type="Proteomes" id="UP000249341"/>
    </source>
</evidence>
<comment type="caution">
    <text evidence="1">The sequence shown here is derived from an EMBL/GenBank/DDBJ whole genome shotgun (WGS) entry which is preliminary data.</text>
</comment>
<gene>
    <name evidence="1" type="ORF">B0I29_109167</name>
</gene>
<proteinExistence type="predicted"/>
<protein>
    <submittedName>
        <fullName evidence="1">Uncharacterized protein</fullName>
    </submittedName>
</protein>
<evidence type="ECO:0000313" key="1">
    <source>
        <dbReference type="EMBL" id="RAK35693.1"/>
    </source>
</evidence>
<accession>A0A327ZAR6</accession>
<sequence length="68" mass="7566">MQRKQGCQTSLIYEGTPLPPGPCLARRRRRYRFGPPPLPLFPQWSKVNPAARSFAELIGTTGVAISAR</sequence>
<dbReference type="Proteomes" id="UP000249341">
    <property type="component" value="Unassembled WGS sequence"/>
</dbReference>
<organism evidence="1 2">
    <name type="scientific">Actinoplanes lutulentus</name>
    <dbReference type="NCBI Taxonomy" id="1287878"/>
    <lineage>
        <taxon>Bacteria</taxon>
        <taxon>Bacillati</taxon>
        <taxon>Actinomycetota</taxon>
        <taxon>Actinomycetes</taxon>
        <taxon>Micromonosporales</taxon>
        <taxon>Micromonosporaceae</taxon>
        <taxon>Actinoplanes</taxon>
    </lineage>
</organism>
<dbReference type="EMBL" id="QLMJ01000009">
    <property type="protein sequence ID" value="RAK35693.1"/>
    <property type="molecule type" value="Genomic_DNA"/>
</dbReference>
<dbReference type="AlphaFoldDB" id="A0A327ZAR6"/>
<name>A0A327ZAR6_9ACTN</name>